<comment type="caution">
    <text evidence="3">The sequence shown here is derived from an EMBL/GenBank/DDBJ whole genome shotgun (WGS) entry which is preliminary data.</text>
</comment>
<evidence type="ECO:0000313" key="3">
    <source>
        <dbReference type="EMBL" id="TNN36983.1"/>
    </source>
</evidence>
<protein>
    <submittedName>
        <fullName evidence="3">Uncharacterized protein</fullName>
    </submittedName>
</protein>
<keyword evidence="4" id="KW-1185">Reference proteome</keyword>
<dbReference type="EMBL" id="SRLO01001547">
    <property type="protein sequence ID" value="TNN36983.1"/>
    <property type="molecule type" value="Genomic_DNA"/>
</dbReference>
<evidence type="ECO:0000256" key="2">
    <source>
        <dbReference type="SAM" id="SignalP"/>
    </source>
</evidence>
<feature type="compositionally biased region" description="Acidic residues" evidence="1">
    <location>
        <begin position="47"/>
        <end position="59"/>
    </location>
</feature>
<feature type="chain" id="PRO_5021299548" evidence="2">
    <location>
        <begin position="19"/>
        <end position="75"/>
    </location>
</feature>
<evidence type="ECO:0000256" key="1">
    <source>
        <dbReference type="SAM" id="MobiDB-lite"/>
    </source>
</evidence>
<reference evidence="3 4" key="1">
    <citation type="submission" date="2019-03" db="EMBL/GenBank/DDBJ databases">
        <title>First draft genome of Liparis tanakae, snailfish: a comprehensive survey of snailfish specific genes.</title>
        <authorList>
            <person name="Kim W."/>
            <person name="Song I."/>
            <person name="Jeong J.-H."/>
            <person name="Kim D."/>
            <person name="Kim S."/>
            <person name="Ryu S."/>
            <person name="Song J.Y."/>
            <person name="Lee S.K."/>
        </authorList>
    </citation>
    <scope>NUCLEOTIDE SEQUENCE [LARGE SCALE GENOMIC DNA]</scope>
    <source>
        <tissue evidence="3">Muscle</tissue>
    </source>
</reference>
<dbReference type="Proteomes" id="UP000314294">
    <property type="component" value="Unassembled WGS sequence"/>
</dbReference>
<accession>A0A4Z2F7Y3</accession>
<proteinExistence type="predicted"/>
<feature type="region of interest" description="Disordered" evidence="1">
    <location>
        <begin position="42"/>
        <end position="75"/>
    </location>
</feature>
<feature type="signal peptide" evidence="2">
    <location>
        <begin position="1"/>
        <end position="18"/>
    </location>
</feature>
<sequence>MSLNLVMKACLMMSTATSEVTTMKTSGNSTHSCISTTLVLRVNGEEGNGEEGNGEEGNGEEGNGLEYKESDWGNK</sequence>
<evidence type="ECO:0000313" key="4">
    <source>
        <dbReference type="Proteomes" id="UP000314294"/>
    </source>
</evidence>
<gene>
    <name evidence="3" type="ORF">EYF80_052854</name>
</gene>
<organism evidence="3 4">
    <name type="scientific">Liparis tanakae</name>
    <name type="common">Tanaka's snailfish</name>
    <dbReference type="NCBI Taxonomy" id="230148"/>
    <lineage>
        <taxon>Eukaryota</taxon>
        <taxon>Metazoa</taxon>
        <taxon>Chordata</taxon>
        <taxon>Craniata</taxon>
        <taxon>Vertebrata</taxon>
        <taxon>Euteleostomi</taxon>
        <taxon>Actinopterygii</taxon>
        <taxon>Neopterygii</taxon>
        <taxon>Teleostei</taxon>
        <taxon>Neoteleostei</taxon>
        <taxon>Acanthomorphata</taxon>
        <taxon>Eupercaria</taxon>
        <taxon>Perciformes</taxon>
        <taxon>Cottioidei</taxon>
        <taxon>Cottales</taxon>
        <taxon>Liparidae</taxon>
        <taxon>Liparis</taxon>
    </lineage>
</organism>
<feature type="compositionally biased region" description="Basic and acidic residues" evidence="1">
    <location>
        <begin position="66"/>
        <end position="75"/>
    </location>
</feature>
<dbReference type="AlphaFoldDB" id="A0A4Z2F7Y3"/>
<name>A0A4Z2F7Y3_9TELE</name>
<keyword evidence="2" id="KW-0732">Signal</keyword>